<evidence type="ECO:0000313" key="3">
    <source>
        <dbReference type="Proteomes" id="UP000051888"/>
    </source>
</evidence>
<dbReference type="PANTHER" id="PTHR42678">
    <property type="entry name" value="AMIDASE"/>
    <property type="match status" value="1"/>
</dbReference>
<dbReference type="NCBIfam" id="NF005300">
    <property type="entry name" value="PRK06828.1"/>
    <property type="match status" value="1"/>
</dbReference>
<dbReference type="EMBL" id="LJJC01000004">
    <property type="protein sequence ID" value="KQL52389.1"/>
    <property type="molecule type" value="Genomic_DNA"/>
</dbReference>
<accession>A0A0Q3WV47</accession>
<dbReference type="GO" id="GO:0004040">
    <property type="term" value="F:amidase activity"/>
    <property type="evidence" value="ECO:0007669"/>
    <property type="project" value="UniProtKB-EC"/>
</dbReference>
<name>A0A0Q3WV47_9BACI</name>
<dbReference type="STRING" id="157838.AN964_01735"/>
<dbReference type="SUPFAM" id="SSF75304">
    <property type="entry name" value="Amidase signature (AS) enzymes"/>
    <property type="match status" value="1"/>
</dbReference>
<sequence length="496" mass="54423">MAIPFNDFFREELTIYEIQRAMENGEITSKELVMFYLHRIAKYDQKGPRLNSILEVNPDAIFIAEGLDYERKTKGVRGPLHGIPVVLKDNIETGDSMHTSAGSIALENHMASNDAFLVQKLRKAGAVILGKANMTEFANGMSTEMWAGYSSRGGQVLNPYGDGSLFVGGSSSGSAVAVAANLTVLSVGTETDGSILSPATQNSVVGIKPTVGLISRKGIIPFTYSQDTAGPFARTVTDAALLLGAMSGVDEGDAATYESEGRIENDYSIYLDTAGLRGAKIGVFHSDSNAFHDFEEYDDELYKSAIQTIKDQGAKIIEDIEIPSFHRKWDYGVSLYELKHSLDNYLSQLPSNIPVHSLTELIQFNRDNKEAALKYGQNKLEQRESLANTLRNPEYLEAKLEDLYYSQEQGIDFTLKKYDLDAILFPAYIGSTICAKAGYPSIAVPAGYMKNGRPFGVTFASTAYTEGLLIKLAFAFEQATKHRKVPIVNRENIISS</sequence>
<dbReference type="InterPro" id="IPR036928">
    <property type="entry name" value="AS_sf"/>
</dbReference>
<keyword evidence="3" id="KW-1185">Reference proteome</keyword>
<evidence type="ECO:0000313" key="2">
    <source>
        <dbReference type="EMBL" id="KQL52389.1"/>
    </source>
</evidence>
<dbReference type="Pfam" id="PF01425">
    <property type="entry name" value="Amidase"/>
    <property type="match status" value="1"/>
</dbReference>
<dbReference type="PANTHER" id="PTHR42678:SF34">
    <property type="entry name" value="OS04G0183300 PROTEIN"/>
    <property type="match status" value="1"/>
</dbReference>
<dbReference type="Proteomes" id="UP000051888">
    <property type="component" value="Unassembled WGS sequence"/>
</dbReference>
<reference evidence="2 3" key="1">
    <citation type="submission" date="2015-09" db="EMBL/GenBank/DDBJ databases">
        <title>Genome sequencing project for genomic taxonomy and phylogenomics of Bacillus-like bacteria.</title>
        <authorList>
            <person name="Liu B."/>
            <person name="Wang J."/>
            <person name="Zhu Y."/>
            <person name="Liu G."/>
            <person name="Chen Q."/>
            <person name="Chen Z."/>
            <person name="Lan J."/>
            <person name="Che J."/>
            <person name="Ge C."/>
            <person name="Shi H."/>
            <person name="Pan Z."/>
            <person name="Liu X."/>
        </authorList>
    </citation>
    <scope>NUCLEOTIDE SEQUENCE [LARGE SCALE GENOMIC DNA]</scope>
    <source>
        <strain evidence="2 3">LMG 18435</strain>
    </source>
</reference>
<protein>
    <submittedName>
        <fullName evidence="2">Amidase</fullName>
        <ecNumber evidence="2">3.5.1.4</ecNumber>
    </submittedName>
</protein>
<dbReference type="EC" id="3.5.1.4" evidence="2"/>
<evidence type="ECO:0000259" key="1">
    <source>
        <dbReference type="Pfam" id="PF01425"/>
    </source>
</evidence>
<feature type="domain" description="Amidase" evidence="1">
    <location>
        <begin position="31"/>
        <end position="469"/>
    </location>
</feature>
<organism evidence="2 3">
    <name type="scientific">Heyndrickxia shackletonii</name>
    <dbReference type="NCBI Taxonomy" id="157838"/>
    <lineage>
        <taxon>Bacteria</taxon>
        <taxon>Bacillati</taxon>
        <taxon>Bacillota</taxon>
        <taxon>Bacilli</taxon>
        <taxon>Bacillales</taxon>
        <taxon>Bacillaceae</taxon>
        <taxon>Heyndrickxia</taxon>
    </lineage>
</organism>
<proteinExistence type="predicted"/>
<dbReference type="OrthoDB" id="9811471at2"/>
<dbReference type="AlphaFoldDB" id="A0A0Q3WV47"/>
<keyword evidence="2" id="KW-0378">Hydrolase</keyword>
<dbReference type="RefSeq" id="WP_055738070.1">
    <property type="nucleotide sequence ID" value="NZ_JAAIWL010000007.1"/>
</dbReference>
<dbReference type="PATRIC" id="fig|157838.3.peg.385"/>
<comment type="caution">
    <text evidence="2">The sequence shown here is derived from an EMBL/GenBank/DDBJ whole genome shotgun (WGS) entry which is preliminary data.</text>
</comment>
<dbReference type="Gene3D" id="3.90.1300.10">
    <property type="entry name" value="Amidase signature (AS) domain"/>
    <property type="match status" value="1"/>
</dbReference>
<dbReference type="InterPro" id="IPR023631">
    <property type="entry name" value="Amidase_dom"/>
</dbReference>
<gene>
    <name evidence="2" type="ORF">AN964_01735</name>
</gene>